<keyword evidence="2" id="KW-1185">Reference proteome</keyword>
<dbReference type="EMBL" id="JACHXH010000004">
    <property type="protein sequence ID" value="MBB3133662.1"/>
    <property type="molecule type" value="Genomic_DNA"/>
</dbReference>
<evidence type="ECO:0000313" key="2">
    <source>
        <dbReference type="Proteomes" id="UP000518315"/>
    </source>
</evidence>
<accession>A0A7W5BIS1</accession>
<organism evidence="1 2">
    <name type="scientific">Rhizobium pisi</name>
    <dbReference type="NCBI Taxonomy" id="574561"/>
    <lineage>
        <taxon>Bacteria</taxon>
        <taxon>Pseudomonadati</taxon>
        <taxon>Pseudomonadota</taxon>
        <taxon>Alphaproteobacteria</taxon>
        <taxon>Hyphomicrobiales</taxon>
        <taxon>Rhizobiaceae</taxon>
        <taxon>Rhizobium/Agrobacterium group</taxon>
        <taxon>Rhizobium</taxon>
    </lineage>
</organism>
<dbReference type="SUPFAM" id="SSF51735">
    <property type="entry name" value="NAD(P)-binding Rossmann-fold domains"/>
    <property type="match status" value="1"/>
</dbReference>
<name>A0A7W5BIS1_9HYPH</name>
<comment type="caution">
    <text evidence="1">The sequence shown here is derived from an EMBL/GenBank/DDBJ whole genome shotgun (WGS) entry which is preliminary data.</text>
</comment>
<reference evidence="1 2" key="1">
    <citation type="submission" date="2020-08" db="EMBL/GenBank/DDBJ databases">
        <title>Genomic Encyclopedia of Type Strains, Phase III (KMG-III): the genomes of soil and plant-associated and newly described type strains.</title>
        <authorList>
            <person name="Whitman W."/>
        </authorList>
    </citation>
    <scope>NUCLEOTIDE SEQUENCE [LARGE SCALE GENOMIC DNA]</scope>
    <source>
        <strain evidence="1 2">CECT 4113</strain>
    </source>
</reference>
<dbReference type="Proteomes" id="UP000518315">
    <property type="component" value="Unassembled WGS sequence"/>
</dbReference>
<proteinExistence type="predicted"/>
<protein>
    <submittedName>
        <fullName evidence="1">NADP-dependent 3-hydroxy acid dehydrogenase YdfG</fullName>
    </submittedName>
</protein>
<sequence>MTQRLSRKIAVITGASSGIGLATAKRSPPKAPSFS</sequence>
<dbReference type="AlphaFoldDB" id="A0A7W5BIS1"/>
<dbReference type="InterPro" id="IPR036291">
    <property type="entry name" value="NAD(P)-bd_dom_sf"/>
</dbReference>
<gene>
    <name evidence="1" type="ORF">FHS26_001375</name>
</gene>
<evidence type="ECO:0000313" key="1">
    <source>
        <dbReference type="EMBL" id="MBB3133662.1"/>
    </source>
</evidence>
<dbReference type="Gene3D" id="3.40.50.720">
    <property type="entry name" value="NAD(P)-binding Rossmann-like Domain"/>
    <property type="match status" value="1"/>
</dbReference>